<sequence length="138" mass="15716">MLKHFESNEAKIHVSAVIVQEYCDMPEHWEMHESLASWLRKQRIPGMMMVDTRLIVLKLREMGTALGTVIIGGRDVPFVDPNTRNLVAEVSTRTKQTYGHGTLHILVLDMGAKLNTLRCLLKYDVTLTVVPYDHDITT</sequence>
<dbReference type="SMART" id="SM01097">
    <property type="entry name" value="CPSase_sm_chain"/>
    <property type="match status" value="1"/>
</dbReference>
<evidence type="ECO:0000313" key="2">
    <source>
        <dbReference type="EMBL" id="JAG34064.1"/>
    </source>
</evidence>
<accession>A0A0A9YPF1</accession>
<reference evidence="2" key="2">
    <citation type="submission" date="2014-07" db="EMBL/GenBank/DDBJ databases">
        <authorList>
            <person name="Hull J."/>
        </authorList>
    </citation>
    <scope>NUCLEOTIDE SEQUENCE</scope>
</reference>
<dbReference type="AlphaFoldDB" id="A0A0A9YPF1"/>
<dbReference type="InterPro" id="IPR029062">
    <property type="entry name" value="Class_I_gatase-like"/>
</dbReference>
<dbReference type="SUPFAM" id="SSF52317">
    <property type="entry name" value="Class I glutamine amidotransferase-like"/>
    <property type="match status" value="1"/>
</dbReference>
<reference evidence="2" key="1">
    <citation type="journal article" date="2014" name="PLoS ONE">
        <title>Transcriptome-Based Identification of ABC Transporters in the Western Tarnished Plant Bug Lygus hesperus.</title>
        <authorList>
            <person name="Hull J.J."/>
            <person name="Chaney K."/>
            <person name="Geib S.M."/>
            <person name="Fabrick J.A."/>
            <person name="Brent C.S."/>
            <person name="Walsh D."/>
            <person name="Lavine L.C."/>
        </authorList>
    </citation>
    <scope>NUCLEOTIDE SEQUENCE</scope>
</reference>
<organism evidence="2">
    <name type="scientific">Lygus hesperus</name>
    <name type="common">Western plant bug</name>
    <dbReference type="NCBI Taxonomy" id="30085"/>
    <lineage>
        <taxon>Eukaryota</taxon>
        <taxon>Metazoa</taxon>
        <taxon>Ecdysozoa</taxon>
        <taxon>Arthropoda</taxon>
        <taxon>Hexapoda</taxon>
        <taxon>Insecta</taxon>
        <taxon>Pterygota</taxon>
        <taxon>Neoptera</taxon>
        <taxon>Paraneoptera</taxon>
        <taxon>Hemiptera</taxon>
        <taxon>Heteroptera</taxon>
        <taxon>Panheteroptera</taxon>
        <taxon>Cimicomorpha</taxon>
        <taxon>Miridae</taxon>
        <taxon>Mirini</taxon>
        <taxon>Lygus</taxon>
    </lineage>
</organism>
<name>A0A0A9YPF1_LYGHE</name>
<protein>
    <submittedName>
        <fullName evidence="2">CAD protein</fullName>
    </submittedName>
</protein>
<gene>
    <name evidence="2" type="primary">CAD</name>
    <name evidence="2" type="ORF">CM83_5903</name>
</gene>
<dbReference type="EMBL" id="GBHO01009540">
    <property type="protein sequence ID" value="JAG34064.1"/>
    <property type="molecule type" value="Transcribed_RNA"/>
</dbReference>
<feature type="domain" description="Carbamoyl-phosphate synthase small subunit N-terminal" evidence="1">
    <location>
        <begin position="1"/>
        <end position="70"/>
    </location>
</feature>
<dbReference type="SUPFAM" id="SSF52021">
    <property type="entry name" value="Carbamoyl phosphate synthetase, small subunit N-terminal domain"/>
    <property type="match status" value="1"/>
</dbReference>
<proteinExistence type="predicted"/>
<dbReference type="Pfam" id="PF00988">
    <property type="entry name" value="CPSase_sm_chain"/>
    <property type="match status" value="1"/>
</dbReference>
<evidence type="ECO:0000259" key="1">
    <source>
        <dbReference type="SMART" id="SM01097"/>
    </source>
</evidence>
<dbReference type="InterPro" id="IPR002474">
    <property type="entry name" value="CarbamoylP_synth_ssu_N"/>
</dbReference>
<dbReference type="InterPro" id="IPR036480">
    <property type="entry name" value="CarbP_synth_ssu_N_sf"/>
</dbReference>
<dbReference type="Gene3D" id="3.50.30.20">
    <property type="entry name" value="Carbamoyl-phosphate synthase small subunit, N-terminal domain"/>
    <property type="match status" value="1"/>
</dbReference>